<dbReference type="Gene3D" id="3.40.462.20">
    <property type="match status" value="1"/>
</dbReference>
<dbReference type="GO" id="GO:0071949">
    <property type="term" value="F:FAD binding"/>
    <property type="evidence" value="ECO:0007669"/>
    <property type="project" value="InterPro"/>
</dbReference>
<dbReference type="InterPro" id="IPR029058">
    <property type="entry name" value="AB_hydrolase_fold"/>
</dbReference>
<dbReference type="EMBL" id="BCMY01000033">
    <property type="protein sequence ID" value="GAQ47645.1"/>
    <property type="molecule type" value="Genomic_DNA"/>
</dbReference>
<dbReference type="InterPro" id="IPR016167">
    <property type="entry name" value="FAD-bd_PCMH_sub1"/>
</dbReference>
<evidence type="ECO:0000313" key="5">
    <source>
        <dbReference type="EMBL" id="GAQ47645.1"/>
    </source>
</evidence>
<dbReference type="InterPro" id="IPR016166">
    <property type="entry name" value="FAD-bd_PCMH"/>
</dbReference>
<name>A0A117E3U0_ASPNG</name>
<accession>A0A117E3U0</accession>
<keyword evidence="2" id="KW-0378">Hydrolase</keyword>
<dbReference type="Gene3D" id="3.30.465.10">
    <property type="match status" value="1"/>
</dbReference>
<dbReference type="VEuPathDB" id="FungiDB:ASPNIDRAFT2_1180125"/>
<keyword evidence="3" id="KW-0732">Signal</keyword>
<dbReference type="Proteomes" id="UP000068243">
    <property type="component" value="Unassembled WGS sequence"/>
</dbReference>
<dbReference type="InterPro" id="IPR032710">
    <property type="entry name" value="NTF2-like_dom_sf"/>
</dbReference>
<comment type="similarity">
    <text evidence="1">Belongs to the type-B carboxylesterase/lipase family.</text>
</comment>
<evidence type="ECO:0000313" key="6">
    <source>
        <dbReference type="Proteomes" id="UP000068243"/>
    </source>
</evidence>
<sequence length="1420" mass="156494">MRIPFTLALLLSIVGYHPWALYLAEVCEELGPQLSKSAVISAWDAIKYERWIKSSAPTPSVVVTPATEQDVAAIVSYCTSNNISFLAQNGGHGWSQTLHLDEDGLLINLKQLDEVTFSKNRREVIVGGGASVAQVLEASVKNNALVQTNNCNCIGALGALLGGGYGSLMGLVGFGIDNVLSLNLAMADGCLHTITPKDIDLFWALRGAGPNFGIVTSAKIKSYPVSASGQAVWTGQLVFSADKLEVLVDTIDRITLEPEMSVFMYFMTSGEPDHTPMVALMLYYYGTEEKGRAAFSCFFDLGPTNDTTMATEYAHWVDASSMACSKSGFRIPYSAGLGRMVSSTWKEVWEEYVSFVSLGGTGQSIVLLEAYPHEKARFFGQDSSAYAWRTKVNFNAMAIAWYMDDRLDSDARKWASKMRDLWRSTDGLDSPAVYINFAVDEDLSVVYGDNVDRLKAIKGNTRIPSSIMASNSTSLPSAPRVNLGDNIVLQPPLSRCGQGPGLVLIRSANVAECQSKNTSLDPEPLQKWTEESYAVAQITFDLDSSANASLLSVRVDSAIAGLIALPECNDKEKFGILVYGSQSDYAPTFIHSLLAHISGTNKFAAIVYHSIWDASSNTPTLTHIPGSEASTTNGTNYVYPDVVSPGFIIPGHPDFKYSTASVAHTRSLTFLKSHLNGPYFDLEKIWAEHTYYEFDVRSVEKTMATMVQEPYVNHIPTMTGGIGRTKLSNFYLHHFIFNNPDDTALELISRTVGIDRVVDEFIFSFTHDKEVDWLIPGIPPTHKPLRIPFTSVVNIRGDRLYHEHIAWDQATVLVQLGLLPQWLPFPYQLPDGRTPAPGKRFEYKVPAGGVETAEKLKDESAVESNGMFGIVIFCGVAGGFNMRKEPTTRSVCHIPDLGYELHQAFSLDQSTQAYNFSNIRFAAPPVSTQRFRPPLPPSTNRTEIQNGAVGRVCPQGEPIWSTEILIPFIESILTGTPFNGSDDISDYPIVWPPEDARITEDCLFLDVVVPKSVFEGSEAAPVLVWFDGGGFVTGDKTEVLPTGLLERGSEIGKDFVYVAVNYRLGAFGWLSDGEGLGNAGLYDQRLALEWVKEYIHLFGGDPRRVTVMGESAGGGSIVHQLAASKGVEKELPFQQAIIQSPGWYMQSVELQKSTLQHFLELLNVTSLEEARQLPSNQLITANAYQIATTPVYGTYTYGPVIDNSFITDLPSRILLDPDFKWKNIRVMTSHTINEGLTFTPPAGMNSSAFQSLIQTYIPGLSPETVDQIVQYWYPPVYNASSLSSETLGYDSPLERTSVFMSDAFFQCKNLYLDNVFDTSYASVFSVPPGVHAQDVAFNFWDHSQPDTELGLFNASLALTMQDYIITFLNQGFPTSAENIAIEWEEYSKDGRVMNLGLQDIAITSDTVDSDRCRFWWNITG</sequence>
<dbReference type="VEuPathDB" id="FungiDB:ASPNIDRAFT2_1168992"/>
<dbReference type="InterPro" id="IPR006094">
    <property type="entry name" value="Oxid_FAD_bind_N"/>
</dbReference>
<evidence type="ECO:0000256" key="3">
    <source>
        <dbReference type="SAM" id="SignalP"/>
    </source>
</evidence>
<dbReference type="VEuPathDB" id="FungiDB:An08g08310"/>
<dbReference type="VEuPathDB" id="FungiDB:An08g08300"/>
<dbReference type="VEuPathDB" id="FungiDB:M747DRAFT_354608"/>
<dbReference type="SUPFAM" id="SSF54427">
    <property type="entry name" value="NTF2-like"/>
    <property type="match status" value="1"/>
</dbReference>
<comment type="caution">
    <text evidence="5">The sequence shown here is derived from an EMBL/GenBank/DDBJ whole genome shotgun (WGS) entry which is preliminary data.</text>
</comment>
<dbReference type="SUPFAM" id="SSF53474">
    <property type="entry name" value="alpha/beta-Hydrolases"/>
    <property type="match status" value="1"/>
</dbReference>
<dbReference type="SUPFAM" id="SSF56176">
    <property type="entry name" value="FAD-binding/transporter-associated domain-like"/>
    <property type="match status" value="1"/>
</dbReference>
<dbReference type="PaxDb" id="5061-CADANGAP00007021"/>
<feature type="signal peptide" evidence="3">
    <location>
        <begin position="1"/>
        <end position="24"/>
    </location>
</feature>
<dbReference type="VEuPathDB" id="FungiDB:M747DRAFT_371907"/>
<dbReference type="InterPro" id="IPR002018">
    <property type="entry name" value="CarbesteraseB"/>
</dbReference>
<evidence type="ECO:0000256" key="2">
    <source>
        <dbReference type="ARBA" id="ARBA00022801"/>
    </source>
</evidence>
<dbReference type="OrthoDB" id="408631at2759"/>
<dbReference type="InterPro" id="IPR016169">
    <property type="entry name" value="FAD-bd_PCMH_sub2"/>
</dbReference>
<proteinExistence type="inferred from homology"/>
<dbReference type="VEuPathDB" id="FungiDB:M747DRAFT_283142"/>
<evidence type="ECO:0000259" key="4">
    <source>
        <dbReference type="PROSITE" id="PS51387"/>
    </source>
</evidence>
<dbReference type="InterPro" id="IPR019819">
    <property type="entry name" value="Carboxylesterase_B_CS"/>
</dbReference>
<dbReference type="ESTHER" id="aspng-a0a117e3u0">
    <property type="family name" value="Fungal_carboxylesterase_lipase"/>
</dbReference>
<evidence type="ECO:0000256" key="1">
    <source>
        <dbReference type="ARBA" id="ARBA00005964"/>
    </source>
</evidence>
<organism evidence="5 6">
    <name type="scientific">Aspergillus niger</name>
    <dbReference type="NCBI Taxonomy" id="5061"/>
    <lineage>
        <taxon>Eukaryota</taxon>
        <taxon>Fungi</taxon>
        <taxon>Dikarya</taxon>
        <taxon>Ascomycota</taxon>
        <taxon>Pezizomycotina</taxon>
        <taxon>Eurotiomycetes</taxon>
        <taxon>Eurotiomycetidae</taxon>
        <taxon>Eurotiales</taxon>
        <taxon>Aspergillaceae</taxon>
        <taxon>Aspergillus</taxon>
        <taxon>Aspergillus subgen. Circumdati</taxon>
    </lineage>
</organism>
<dbReference type="VEuPathDB" id="FungiDB:ATCC64974_100020"/>
<gene>
    <name evidence="5" type="ORF">ABL_10306</name>
</gene>
<dbReference type="Gene3D" id="3.10.450.50">
    <property type="match status" value="1"/>
</dbReference>
<dbReference type="GO" id="GO:0016787">
    <property type="term" value="F:hydrolase activity"/>
    <property type="evidence" value="ECO:0007669"/>
    <property type="project" value="UniProtKB-KW"/>
</dbReference>
<feature type="chain" id="PRO_5007269521" evidence="3">
    <location>
        <begin position="25"/>
        <end position="1420"/>
    </location>
</feature>
<protein>
    <submittedName>
        <fullName evidence="5">Carboxylesterase family protein</fullName>
    </submittedName>
</protein>
<reference evidence="6" key="1">
    <citation type="journal article" date="2016" name="Genome Announc.">
        <title>Draft genome sequence of Aspergillus niger strain An76.</title>
        <authorList>
            <person name="Gong W."/>
            <person name="Cheng Z."/>
            <person name="Zhang H."/>
            <person name="Liu L."/>
            <person name="Gao P."/>
            <person name="Wang L."/>
        </authorList>
    </citation>
    <scope>NUCLEOTIDE SEQUENCE [LARGE SCALE GENOMIC DNA]</scope>
    <source>
        <strain evidence="6">An76</strain>
    </source>
</reference>
<dbReference type="VEuPathDB" id="FungiDB:ATCC64974_100010"/>
<dbReference type="PROSITE" id="PS00941">
    <property type="entry name" value="CARBOXYLESTERASE_B_2"/>
    <property type="match status" value="1"/>
</dbReference>
<dbReference type="VEuPathDB" id="FungiDB:ATCC64974_100000"/>
<dbReference type="VEuPathDB" id="FungiDB:An08g08290"/>
<dbReference type="InterPro" id="IPR036318">
    <property type="entry name" value="FAD-bd_PCMH-like_sf"/>
</dbReference>
<dbReference type="InterPro" id="IPR019826">
    <property type="entry name" value="Carboxylesterase_B_AS"/>
</dbReference>
<dbReference type="InterPro" id="IPR050309">
    <property type="entry name" value="Type-B_Carboxylest/Lipase"/>
</dbReference>
<feature type="domain" description="FAD-binding PCMH-type" evidence="4">
    <location>
        <begin position="55"/>
        <end position="225"/>
    </location>
</feature>
<dbReference type="SMR" id="A0A117E3U0"/>
<dbReference type="VEuPathDB" id="FungiDB:ASPNIDRAFT2_1168991"/>
<dbReference type="Pfam" id="PF01565">
    <property type="entry name" value="FAD_binding_4"/>
    <property type="match status" value="1"/>
</dbReference>
<dbReference type="PANTHER" id="PTHR11559">
    <property type="entry name" value="CARBOXYLESTERASE"/>
    <property type="match status" value="1"/>
</dbReference>
<dbReference type="Pfam" id="PF00135">
    <property type="entry name" value="COesterase"/>
    <property type="match status" value="1"/>
</dbReference>
<dbReference type="PROSITE" id="PS51387">
    <property type="entry name" value="FAD_PCMH"/>
    <property type="match status" value="1"/>
</dbReference>
<dbReference type="Gene3D" id="3.30.43.10">
    <property type="entry name" value="Uridine Diphospho-n-acetylenolpyruvylglucosamine Reductase, domain 2"/>
    <property type="match status" value="1"/>
</dbReference>
<dbReference type="Gene3D" id="3.40.50.1820">
    <property type="entry name" value="alpha/beta hydrolase"/>
    <property type="match status" value="1"/>
</dbReference>
<dbReference type="PROSITE" id="PS00122">
    <property type="entry name" value="CARBOXYLESTERASE_B_1"/>
    <property type="match status" value="1"/>
</dbReference>